<dbReference type="Gene3D" id="1.20.1250.20">
    <property type="entry name" value="MFS general substrate transporter like domains"/>
    <property type="match status" value="1"/>
</dbReference>
<evidence type="ECO:0000256" key="4">
    <source>
        <dbReference type="ARBA" id="ARBA00022692"/>
    </source>
</evidence>
<keyword evidence="11" id="KW-1185">Reference proteome</keyword>
<evidence type="ECO:0000256" key="3">
    <source>
        <dbReference type="ARBA" id="ARBA00022448"/>
    </source>
</evidence>
<dbReference type="OrthoDB" id="3936150at2759"/>
<evidence type="ECO:0000256" key="6">
    <source>
        <dbReference type="ARBA" id="ARBA00023136"/>
    </source>
</evidence>
<feature type="domain" description="Major facilitator superfamily (MFS) profile" evidence="9">
    <location>
        <begin position="1"/>
        <end position="504"/>
    </location>
</feature>
<accession>A0A7J7IZM3</accession>
<evidence type="ECO:0000256" key="5">
    <source>
        <dbReference type="ARBA" id="ARBA00022989"/>
    </source>
</evidence>
<keyword evidence="6 7" id="KW-0472">Membrane</keyword>
<gene>
    <name evidence="10" type="ORF">EB796_022340</name>
</gene>
<sequence length="508" mass="55648">MFSLFLGSLLAAIPPPSLAALLSCCKLFLAAISLISLAAAGQALFGSYCTYWAHVTDYQSTNNNDKKDGAPLTLDQAVEMIGSKQPQTCKFYLVGSFVWGSIADIKGRIPVLVLCQIINTLFTIGASTSQSLWFLTVMRFFWGFGLGGSVCVTSTYVVEFLPIKNRGRYMEALPAGFSVGLLLVAGSAWLIIPHEEWSWSTHGFTFNSWRLFLLVTAVPPITSVPLLLTLPESPRYLVQVDKIRKAKTILQYVYKKNKKIPLSQASFALQRVTATNSTRRELKKFSNITKNILSIITTPKMRTRFVVSSIILSSVAFSNFGLILWFPTMIDRMVESNAMSMCEASLPPSNKTQCDTSDQNSVYTDTFIRVTANIPGHVVYLLLVDRLKRKVLLGVSMILNAVSVFFIWFVSSPTGSIVMSCVFTALSRLSGDVVHLVSAELFPTKIRSTAMGLQKAVFEQISSVLAIVLMGALLSVHCAIPILLTAGLLALGGILTYKLPNTTNTAIN</sequence>
<reference evidence="10" key="1">
    <citation type="submission" date="2020-06" db="EMBL/GenBank/DDBJ databases">
        <title>Draft genome of Bugula neritina, a colonial animal packing powerful symbionts and potential medicines.</title>
        <authorList>
            <person name="Rayko M."/>
        </authorList>
    </citation>
    <scope>NUCLEOTIDE SEQUENCE [LARGE SCALE GENOMIC DNA]</scope>
    <source>
        <strain evidence="10">Kwan_BN1</strain>
    </source>
</reference>
<feature type="transmembrane region" description="Helical" evidence="7">
    <location>
        <begin position="212"/>
        <end position="230"/>
    </location>
</feature>
<feature type="transmembrane region" description="Helical" evidence="7">
    <location>
        <begin position="140"/>
        <end position="161"/>
    </location>
</feature>
<dbReference type="InterPro" id="IPR036259">
    <property type="entry name" value="MFS_trans_sf"/>
</dbReference>
<dbReference type="Proteomes" id="UP000593567">
    <property type="component" value="Unassembled WGS sequence"/>
</dbReference>
<dbReference type="AlphaFoldDB" id="A0A7J7IZM3"/>
<feature type="transmembrane region" description="Helical" evidence="7">
    <location>
        <begin position="173"/>
        <end position="192"/>
    </location>
</feature>
<comment type="caution">
    <text evidence="10">The sequence shown here is derived from an EMBL/GenBank/DDBJ whole genome shotgun (WGS) entry which is preliminary data.</text>
</comment>
<dbReference type="SUPFAM" id="SSF103473">
    <property type="entry name" value="MFS general substrate transporter"/>
    <property type="match status" value="1"/>
</dbReference>
<dbReference type="PROSITE" id="PS50850">
    <property type="entry name" value="MFS"/>
    <property type="match status" value="1"/>
</dbReference>
<evidence type="ECO:0000256" key="7">
    <source>
        <dbReference type="SAM" id="Phobius"/>
    </source>
</evidence>
<feature type="transmembrane region" description="Helical" evidence="7">
    <location>
        <begin position="29"/>
        <end position="53"/>
    </location>
</feature>
<keyword evidence="8" id="KW-0732">Signal</keyword>
<dbReference type="GO" id="GO:0016020">
    <property type="term" value="C:membrane"/>
    <property type="evidence" value="ECO:0007669"/>
    <property type="project" value="UniProtKB-SubCell"/>
</dbReference>
<name>A0A7J7IZM3_BUGNE</name>
<dbReference type="PROSITE" id="PS00217">
    <property type="entry name" value="SUGAR_TRANSPORT_2"/>
    <property type="match status" value="1"/>
</dbReference>
<feature type="transmembrane region" description="Helical" evidence="7">
    <location>
        <begin position="366"/>
        <end position="384"/>
    </location>
</feature>
<dbReference type="PANTHER" id="PTHR23511">
    <property type="entry name" value="SYNAPTIC VESICLE GLYCOPROTEIN 2"/>
    <property type="match status" value="1"/>
</dbReference>
<dbReference type="InterPro" id="IPR020846">
    <property type="entry name" value="MFS_dom"/>
</dbReference>
<feature type="chain" id="PRO_5029635524" description="Major facilitator superfamily (MFS) profile domain-containing protein" evidence="8">
    <location>
        <begin position="20"/>
        <end position="508"/>
    </location>
</feature>
<keyword evidence="3" id="KW-0813">Transport</keyword>
<protein>
    <recommendedName>
        <fullName evidence="9">Major facilitator superfamily (MFS) profile domain-containing protein</fullName>
    </recommendedName>
</protein>
<evidence type="ECO:0000313" key="11">
    <source>
        <dbReference type="Proteomes" id="UP000593567"/>
    </source>
</evidence>
<evidence type="ECO:0000256" key="2">
    <source>
        <dbReference type="ARBA" id="ARBA00008335"/>
    </source>
</evidence>
<organism evidence="10 11">
    <name type="scientific">Bugula neritina</name>
    <name type="common">Brown bryozoan</name>
    <name type="synonym">Sertularia neritina</name>
    <dbReference type="NCBI Taxonomy" id="10212"/>
    <lineage>
        <taxon>Eukaryota</taxon>
        <taxon>Metazoa</taxon>
        <taxon>Spiralia</taxon>
        <taxon>Lophotrochozoa</taxon>
        <taxon>Bryozoa</taxon>
        <taxon>Gymnolaemata</taxon>
        <taxon>Cheilostomatida</taxon>
        <taxon>Flustrina</taxon>
        <taxon>Buguloidea</taxon>
        <taxon>Bugulidae</taxon>
        <taxon>Bugula</taxon>
    </lineage>
</organism>
<evidence type="ECO:0000313" key="10">
    <source>
        <dbReference type="EMBL" id="KAF6019373.1"/>
    </source>
</evidence>
<feature type="signal peptide" evidence="8">
    <location>
        <begin position="1"/>
        <end position="19"/>
    </location>
</feature>
<feature type="transmembrane region" description="Helical" evidence="7">
    <location>
        <begin position="305"/>
        <end position="326"/>
    </location>
</feature>
<dbReference type="InterPro" id="IPR005828">
    <property type="entry name" value="MFS_sugar_transport-like"/>
</dbReference>
<feature type="transmembrane region" description="Helical" evidence="7">
    <location>
        <begin position="111"/>
        <end position="134"/>
    </location>
</feature>
<evidence type="ECO:0000256" key="1">
    <source>
        <dbReference type="ARBA" id="ARBA00004141"/>
    </source>
</evidence>
<comment type="subcellular location">
    <subcellularLocation>
        <location evidence="1">Membrane</location>
        <topology evidence="1">Multi-pass membrane protein</topology>
    </subcellularLocation>
</comment>
<evidence type="ECO:0000259" key="9">
    <source>
        <dbReference type="PROSITE" id="PS50850"/>
    </source>
</evidence>
<dbReference type="Pfam" id="PF00083">
    <property type="entry name" value="Sugar_tr"/>
    <property type="match status" value="1"/>
</dbReference>
<dbReference type="EMBL" id="VXIV02003235">
    <property type="protein sequence ID" value="KAF6019373.1"/>
    <property type="molecule type" value="Genomic_DNA"/>
</dbReference>
<feature type="transmembrane region" description="Helical" evidence="7">
    <location>
        <begin position="463"/>
        <end position="491"/>
    </location>
</feature>
<keyword evidence="4 7" id="KW-0812">Transmembrane</keyword>
<comment type="similarity">
    <text evidence="2">Belongs to the major facilitator superfamily.</text>
</comment>
<dbReference type="PANTHER" id="PTHR23511:SF34">
    <property type="entry name" value="SYNAPTIC VESICLE GLYCOPROTEIN 2"/>
    <property type="match status" value="1"/>
</dbReference>
<dbReference type="InterPro" id="IPR005829">
    <property type="entry name" value="Sugar_transporter_CS"/>
</dbReference>
<feature type="transmembrane region" description="Helical" evidence="7">
    <location>
        <begin position="391"/>
        <end position="411"/>
    </location>
</feature>
<proteinExistence type="inferred from homology"/>
<dbReference type="GO" id="GO:0022857">
    <property type="term" value="F:transmembrane transporter activity"/>
    <property type="evidence" value="ECO:0007669"/>
    <property type="project" value="InterPro"/>
</dbReference>
<evidence type="ECO:0000256" key="8">
    <source>
        <dbReference type="SAM" id="SignalP"/>
    </source>
</evidence>
<keyword evidence="5 7" id="KW-1133">Transmembrane helix</keyword>